<reference evidence="3 4" key="1">
    <citation type="submission" date="2019-10" db="EMBL/GenBank/DDBJ databases">
        <authorList>
            <person name="Palmer J.M."/>
        </authorList>
    </citation>
    <scope>NUCLEOTIDE SEQUENCE [LARGE SCALE GENOMIC DNA]</scope>
    <source>
        <strain evidence="3 4">TWF718</strain>
    </source>
</reference>
<keyword evidence="2" id="KW-0732">Signal</keyword>
<feature type="region of interest" description="Disordered" evidence="1">
    <location>
        <begin position="279"/>
        <end position="361"/>
    </location>
</feature>
<comment type="caution">
    <text evidence="3">The sequence shown here is derived from an EMBL/GenBank/DDBJ whole genome shotgun (WGS) entry which is preliminary data.</text>
</comment>
<name>A0AAN8N8D6_9PEZI</name>
<accession>A0AAN8N8D6</accession>
<dbReference type="PANTHER" id="PTHR34618:SF1">
    <property type="entry name" value="SECRETED PROTEIN"/>
    <property type="match status" value="1"/>
</dbReference>
<feature type="compositionally biased region" description="Basic residues" evidence="1">
    <location>
        <begin position="336"/>
        <end position="349"/>
    </location>
</feature>
<dbReference type="Pfam" id="PF11327">
    <property type="entry name" value="Egh16-like"/>
    <property type="match status" value="1"/>
</dbReference>
<dbReference type="InterPro" id="IPR021476">
    <property type="entry name" value="Egh16-like"/>
</dbReference>
<dbReference type="Proteomes" id="UP001313282">
    <property type="component" value="Unassembled WGS sequence"/>
</dbReference>
<gene>
    <name evidence="3" type="ORF">TWF718_001148</name>
</gene>
<feature type="compositionally biased region" description="Pro residues" evidence="1">
    <location>
        <begin position="294"/>
        <end position="303"/>
    </location>
</feature>
<protein>
    <submittedName>
        <fullName evidence="3">Uncharacterized protein</fullName>
    </submittedName>
</protein>
<feature type="signal peptide" evidence="2">
    <location>
        <begin position="1"/>
        <end position="25"/>
    </location>
</feature>
<evidence type="ECO:0000313" key="3">
    <source>
        <dbReference type="EMBL" id="KAK6356807.1"/>
    </source>
</evidence>
<evidence type="ECO:0000256" key="2">
    <source>
        <dbReference type="SAM" id="SignalP"/>
    </source>
</evidence>
<dbReference type="EMBL" id="JAVHNR010000001">
    <property type="protein sequence ID" value="KAK6356807.1"/>
    <property type="molecule type" value="Genomic_DNA"/>
</dbReference>
<organism evidence="3 4">
    <name type="scientific">Orbilia javanica</name>
    <dbReference type="NCBI Taxonomy" id="47235"/>
    <lineage>
        <taxon>Eukaryota</taxon>
        <taxon>Fungi</taxon>
        <taxon>Dikarya</taxon>
        <taxon>Ascomycota</taxon>
        <taxon>Pezizomycotina</taxon>
        <taxon>Orbiliomycetes</taxon>
        <taxon>Orbiliales</taxon>
        <taxon>Orbiliaceae</taxon>
        <taxon>Orbilia</taxon>
    </lineage>
</organism>
<dbReference type="AlphaFoldDB" id="A0AAN8N8D6"/>
<keyword evidence="4" id="KW-1185">Reference proteome</keyword>
<dbReference type="PANTHER" id="PTHR34618">
    <property type="entry name" value="SURFACE PROTEIN MAS1, PUTATIVE-RELATED"/>
    <property type="match status" value="1"/>
</dbReference>
<evidence type="ECO:0000313" key="4">
    <source>
        <dbReference type="Proteomes" id="UP001313282"/>
    </source>
</evidence>
<feature type="compositionally biased region" description="Basic and acidic residues" evidence="1">
    <location>
        <begin position="279"/>
        <end position="293"/>
    </location>
</feature>
<evidence type="ECO:0000256" key="1">
    <source>
        <dbReference type="SAM" id="MobiDB-lite"/>
    </source>
</evidence>
<proteinExistence type="predicted"/>
<feature type="chain" id="PRO_5042939183" evidence="2">
    <location>
        <begin position="26"/>
        <end position="361"/>
    </location>
</feature>
<sequence length="361" mass="40045">MLFKLSPAAAFAILATLAEINSVAGHVRIFKVQGDPDCSKREGLTLGFDETLKVQKWPAWPFPGSRDTVTFSNPPIKLCCDGYWTKPGRRPTRAALPQGCGTNFNRLEQYYMKAGTLVDGQRINQLTDPKRKIRRFFQRKIGENESGAYIQTKEEIQKLITREKIAQTWNNGTLTISTFQVNPDGAGPFICRLDETASGTKFSPSTKIKIVQQPPGNAKSKFDGGTGKFYTLKVQFVDKIECKGSFGDVHNVCLLRCENLAPNGPFGACIPFQVINRGGDAENPPKKPTDKPENPPNKPTPKPEPAKPEPDNTDYGYVDVTKNNDGGDDETGYYKAKVKRSRAIRKVRRNEHESAGDEESS</sequence>